<reference evidence="2" key="1">
    <citation type="submission" date="2014-08" db="EMBL/GenBank/DDBJ databases">
        <title>Comparative genomics of the Paenibacillus odorifer group.</title>
        <authorList>
            <person name="den Bakker H.C."/>
            <person name="Tsai Y.-C.Y.-C."/>
            <person name="Martin N."/>
            <person name="Korlach J."/>
            <person name="Wiedmann M."/>
        </authorList>
    </citation>
    <scope>NUCLEOTIDE SEQUENCE [LARGE SCALE GENOMIC DNA]</scope>
    <source>
        <strain evidence="2">DSM 13188</strain>
    </source>
</reference>
<dbReference type="InterPro" id="IPR001539">
    <property type="entry name" value="Peptidase_U32"/>
</dbReference>
<dbReference type="RefSeq" id="WP_042218643.1">
    <property type="nucleotide sequence ID" value="NZ_CP009285.1"/>
</dbReference>
<evidence type="ECO:0000313" key="2">
    <source>
        <dbReference type="EMBL" id="AIQ61682.1"/>
    </source>
</evidence>
<dbReference type="PANTHER" id="PTHR30217:SF10">
    <property type="entry name" value="23S RRNA 5-HYDROXYCYTIDINE C2501 SYNTHASE"/>
    <property type="match status" value="1"/>
</dbReference>
<dbReference type="HOGENOM" id="CLU_011540_4_0_9"/>
<dbReference type="Proteomes" id="UP000029518">
    <property type="component" value="Chromosome"/>
</dbReference>
<dbReference type="PANTHER" id="PTHR30217">
    <property type="entry name" value="PEPTIDASE U32 FAMILY"/>
    <property type="match status" value="1"/>
</dbReference>
<accession>A0A089LL94</accession>
<dbReference type="KEGG" id="pbd:PBOR_35860"/>
<proteinExistence type="predicted"/>
<dbReference type="AlphaFoldDB" id="A0A089LL94"/>
<keyword evidence="3" id="KW-1185">Reference proteome</keyword>
<dbReference type="PROSITE" id="PS01276">
    <property type="entry name" value="PEPTIDASE_U32"/>
    <property type="match status" value="1"/>
</dbReference>
<name>A0A089LL94_PAEBO</name>
<feature type="domain" description="Peptidase U32 collagenase" evidence="1">
    <location>
        <begin position="374"/>
        <end position="485"/>
    </location>
</feature>
<dbReference type="OrthoDB" id="9807498at2"/>
<organism evidence="2 3">
    <name type="scientific">Paenibacillus borealis</name>
    <dbReference type="NCBI Taxonomy" id="160799"/>
    <lineage>
        <taxon>Bacteria</taxon>
        <taxon>Bacillati</taxon>
        <taxon>Bacillota</taxon>
        <taxon>Bacilli</taxon>
        <taxon>Bacillales</taxon>
        <taxon>Paenibacillaceae</taxon>
        <taxon>Paenibacillus</taxon>
    </lineage>
</organism>
<evidence type="ECO:0000313" key="3">
    <source>
        <dbReference type="Proteomes" id="UP000029518"/>
    </source>
</evidence>
<gene>
    <name evidence="2" type="ORF">PBOR_35860</name>
</gene>
<dbReference type="Pfam" id="PF01136">
    <property type="entry name" value="Peptidase_U32"/>
    <property type="match status" value="2"/>
</dbReference>
<evidence type="ECO:0000259" key="1">
    <source>
        <dbReference type="Pfam" id="PF12392"/>
    </source>
</evidence>
<protein>
    <submittedName>
        <fullName evidence="2">Peptidase U32</fullName>
    </submittedName>
</protein>
<dbReference type="EMBL" id="CP009285">
    <property type="protein sequence ID" value="AIQ61682.1"/>
    <property type="molecule type" value="Genomic_DNA"/>
</dbReference>
<dbReference type="InterPro" id="IPR051454">
    <property type="entry name" value="RNA/ubiquinone_mod_enzymes"/>
</dbReference>
<dbReference type="InterPro" id="IPR020988">
    <property type="entry name" value="Pept_U32_collagenase"/>
</dbReference>
<dbReference type="Pfam" id="PF12392">
    <property type="entry name" value="DUF3656"/>
    <property type="match status" value="1"/>
</dbReference>
<sequence length="747" mass="85177">MTELLAPAGNMEALKAAISNGCDAIYLGMQKFGARAYSSNFDLETLKEAVTYAHLRNVKIYVAMNTIVFENEVEEMKVQVQELNEIGVDGIIVQDLIAFDYIVKNFVDMEAHCSTQMGIDDLDGTLLFKELGAKRVVLSREVKIEKVKEIKRIAEIPLEIFVHGALCVSYSGNCLMSGLLGNRCANRGRCVGSCRKEYELIDKTTDTSLGKSYILSTKDLNTIDYIHDLKEIDSLKIEGRMKAPTYVANVVSKYRKALDHKITEEDKENLKKTFNRTFTKGYLFHEDRRNITNILKPNNFGYEIGTISKVIKDTYEITLTRPLNQNDTIRISHNNEDVNLTVAKLYDKDGELINKAEDVCYIKIKEKMSKGDVVYKTKDYFYNKELEASLEKEFKRFNLDIRVYACPDSKLVIDAEGLGFNYSYESEEILGEAINNPTTKDQVIKQFSRLNDTIFELNHVEYEECNAFIPAKLLNAARRDIVLGLYDLKLNSQQKRTKALEAREKISFAPVKPYLTASVTTKEQYDACVSCGIKEIYFENVVRRNQNDYKEQEGQLLIGGYGGIYHYKETNPFVTDYSLNVINATSCYELYKLGAKRVTLSYELNKSQIEDLMNAYVKENDGYPALEMIVYGRAPLMFTKYCPMKKMNQCRICKTKSYELKDEHGTFPIISHDDCTTTLLNGKTLNLLDELQDIQGIEALRLNFTVESKEQVVKVINMASGKLNGSMNNAVFNQETDTRGHFNKEIV</sequence>